<organism evidence="1 2">
    <name type="scientific">Racocetra persica</name>
    <dbReference type="NCBI Taxonomy" id="160502"/>
    <lineage>
        <taxon>Eukaryota</taxon>
        <taxon>Fungi</taxon>
        <taxon>Fungi incertae sedis</taxon>
        <taxon>Mucoromycota</taxon>
        <taxon>Glomeromycotina</taxon>
        <taxon>Glomeromycetes</taxon>
        <taxon>Diversisporales</taxon>
        <taxon>Gigasporaceae</taxon>
        <taxon>Racocetra</taxon>
    </lineage>
</organism>
<reference evidence="1" key="1">
    <citation type="submission" date="2021-06" db="EMBL/GenBank/DDBJ databases">
        <authorList>
            <person name="Kallberg Y."/>
            <person name="Tangrot J."/>
            <person name="Rosling A."/>
        </authorList>
    </citation>
    <scope>NUCLEOTIDE SEQUENCE</scope>
    <source>
        <strain evidence="1">MA461A</strain>
    </source>
</reference>
<feature type="non-terminal residue" evidence="1">
    <location>
        <position position="45"/>
    </location>
</feature>
<name>A0ACA9RLK8_9GLOM</name>
<evidence type="ECO:0000313" key="1">
    <source>
        <dbReference type="EMBL" id="CAG8797996.1"/>
    </source>
</evidence>
<dbReference type="EMBL" id="CAJVQC010057815">
    <property type="protein sequence ID" value="CAG8797996.1"/>
    <property type="molecule type" value="Genomic_DNA"/>
</dbReference>
<accession>A0ACA9RLK8</accession>
<comment type="caution">
    <text evidence="1">The sequence shown here is derived from an EMBL/GenBank/DDBJ whole genome shotgun (WGS) entry which is preliminary data.</text>
</comment>
<protein>
    <submittedName>
        <fullName evidence="1">18444_t:CDS:1</fullName>
    </submittedName>
</protein>
<dbReference type="Proteomes" id="UP000789920">
    <property type="component" value="Unassembled WGS sequence"/>
</dbReference>
<proteinExistence type="predicted"/>
<sequence length="45" mass="4659">MTASFVDRHASDDGGLNVPNGNGDERKVLGMLLGAGYNINQIIGA</sequence>
<gene>
    <name evidence="1" type="ORF">RPERSI_LOCUS20449</name>
</gene>
<evidence type="ECO:0000313" key="2">
    <source>
        <dbReference type="Proteomes" id="UP000789920"/>
    </source>
</evidence>
<keyword evidence="2" id="KW-1185">Reference proteome</keyword>